<protein>
    <submittedName>
        <fullName evidence="3">Lantibiotic modifying enzyme</fullName>
    </submittedName>
</protein>
<organism evidence="3 4">
    <name type="scientific">Streptomyces griseus subsp. griseus (strain JCM 4626 / CBS 651.72 / NBRC 13350 / KCC S-0626 / ISP 5235)</name>
    <dbReference type="NCBI Taxonomy" id="455632"/>
    <lineage>
        <taxon>Bacteria</taxon>
        <taxon>Bacillati</taxon>
        <taxon>Actinomycetota</taxon>
        <taxon>Actinomycetes</taxon>
        <taxon>Kitasatosporales</taxon>
        <taxon>Streptomycetaceae</taxon>
        <taxon>Streptomyces</taxon>
    </lineage>
</organism>
<gene>
    <name evidence="3" type="ordered locus">SGR_4809</name>
</gene>
<dbReference type="GO" id="GO:0031179">
    <property type="term" value="P:peptide modification"/>
    <property type="evidence" value="ECO:0007669"/>
    <property type="project" value="InterPro"/>
</dbReference>
<evidence type="ECO:0000259" key="2">
    <source>
        <dbReference type="Pfam" id="PF13575"/>
    </source>
</evidence>
<dbReference type="KEGG" id="sgr:SGR_4809"/>
<dbReference type="PIRSF" id="PIRSF037228">
    <property type="entry name" value="Lant_mod_RumM"/>
    <property type="match status" value="1"/>
</dbReference>
<dbReference type="Gene3D" id="1.50.10.10">
    <property type="match status" value="1"/>
</dbReference>
<reference evidence="4" key="1">
    <citation type="journal article" date="2008" name="J. Bacteriol.">
        <title>Genome sequence of the streptomycin-producing microorganism Streptomyces griseus IFO 13350.</title>
        <authorList>
            <person name="Ohnishi Y."/>
            <person name="Ishikawa J."/>
            <person name="Hara H."/>
            <person name="Suzuki H."/>
            <person name="Ikenoya M."/>
            <person name="Ikeda H."/>
            <person name="Yamashita A."/>
            <person name="Hattori M."/>
            <person name="Horinouchi S."/>
        </authorList>
    </citation>
    <scope>NUCLEOTIDE SEQUENCE [LARGE SCALE GENOMIC DNA]</scope>
    <source>
        <strain evidence="4">JCM 4626 / NBRC 13350</strain>
    </source>
</reference>
<feature type="domain" description="Lantibiotic biosynthesis protein dehydration" evidence="2">
    <location>
        <begin position="298"/>
        <end position="682"/>
    </location>
</feature>
<feature type="compositionally biased region" description="Gly residues" evidence="1">
    <location>
        <begin position="343"/>
        <end position="352"/>
    </location>
</feature>
<feature type="region of interest" description="Disordered" evidence="1">
    <location>
        <begin position="737"/>
        <end position="761"/>
    </location>
</feature>
<dbReference type="InterPro" id="IPR025410">
    <property type="entry name" value="Lant_dehyd"/>
</dbReference>
<name>B1VWZ2_STRGG</name>
<dbReference type="SMART" id="SM01260">
    <property type="entry name" value="LANC_like"/>
    <property type="match status" value="1"/>
</dbReference>
<dbReference type="GO" id="GO:0005975">
    <property type="term" value="P:carbohydrate metabolic process"/>
    <property type="evidence" value="ECO:0007669"/>
    <property type="project" value="InterPro"/>
</dbReference>
<feature type="compositionally biased region" description="Polar residues" evidence="1">
    <location>
        <begin position="684"/>
        <end position="694"/>
    </location>
</feature>
<feature type="compositionally biased region" description="Low complexity" evidence="1">
    <location>
        <begin position="46"/>
        <end position="64"/>
    </location>
</feature>
<evidence type="ECO:0000313" key="3">
    <source>
        <dbReference type="EMBL" id="BAG21638.1"/>
    </source>
</evidence>
<evidence type="ECO:0000256" key="1">
    <source>
        <dbReference type="SAM" id="MobiDB-lite"/>
    </source>
</evidence>
<dbReference type="InterPro" id="IPR017146">
    <property type="entry name" value="Lanti_2_LanM"/>
</dbReference>
<feature type="region of interest" description="Disordered" evidence="1">
    <location>
        <begin position="335"/>
        <end position="367"/>
    </location>
</feature>
<feature type="compositionally biased region" description="Basic and acidic residues" evidence="1">
    <location>
        <begin position="35"/>
        <end position="44"/>
    </location>
</feature>
<dbReference type="SUPFAM" id="SSF158745">
    <property type="entry name" value="LanC-like"/>
    <property type="match status" value="1"/>
</dbReference>
<dbReference type="CDD" id="cd04792">
    <property type="entry name" value="LanM-like"/>
    <property type="match status" value="1"/>
</dbReference>
<evidence type="ECO:0000313" key="4">
    <source>
        <dbReference type="Proteomes" id="UP000001685"/>
    </source>
</evidence>
<feature type="region of interest" description="Disordered" evidence="1">
    <location>
        <begin position="684"/>
        <end position="708"/>
    </location>
</feature>
<dbReference type="InterPro" id="IPR007822">
    <property type="entry name" value="LANC-like"/>
</dbReference>
<dbReference type="EMBL" id="AP009493">
    <property type="protein sequence ID" value="BAG21638.1"/>
    <property type="molecule type" value="Genomic_DNA"/>
</dbReference>
<dbReference type="PRINTS" id="PR01950">
    <property type="entry name" value="LANCSUPER"/>
</dbReference>
<accession>B1VWZ2</accession>
<dbReference type="eggNOG" id="COG4403">
    <property type="taxonomic scope" value="Bacteria"/>
</dbReference>
<feature type="compositionally biased region" description="Gly residues" evidence="1">
    <location>
        <begin position="20"/>
        <end position="30"/>
    </location>
</feature>
<feature type="region of interest" description="Disordered" evidence="1">
    <location>
        <begin position="1"/>
        <end position="64"/>
    </location>
</feature>
<dbReference type="AlphaFoldDB" id="B1VWZ2"/>
<dbReference type="HOGENOM" id="CLU_009398_0_0_11"/>
<sequence>MGATPPCAPTRSPATMDAGGPTGAGPGPGRCGAVTEKDLIDRGPSRRPAAAVPFASAPVTPGASAPAVSAESAAAVPVGSSPAVSVESAPVVPVGSAPAVSTGSTPAAPVGSGPVVSGASAPVVPVGSAPAVPLGSSPTAPVASVAALFSTVGEPWWLPGVVGGGPSGEPGWAVFAREAVASAPRDVEVADRAYPGLSGFGPIVAPFVEASARRLQDAPAVGGSAADGPTGDGSALLADFRRQLTRRLSRIAARTLVTELHEARRLGRLSGEGAKERFRDFVRRTARRDGLALLVTGYPVLARLLATACLNAGDAFAEMAARLAADRHLLAPSGVLGDRAGSPEGGRGGSTGPGALTGVEAGAGDSHRGGRSVMLLRFADGTRLVYKPRPLAAHRHFNALAEWFGSLSGAPELRVLRVLDRGEYGWAEYVEERPCATAAETRLFYRRQGALLALLHTLDGTDLHHENLIACGPHPVLVDVETLFHPPLGPARSSDPAARALHDSVHRVGLLPQLLVGDTTALDMSAIGGGRAASSPIETADWADAGTDRMRLVRRAGLFTESANRPRMGGVAADPSAFTEALCGGFRAGYTAISEHRDELLGSDGLLRLFARDEVRVVPRPTWTYTTLLDESTHPDLMRDAAERHQVLSLLRTPLLGVPALPGVEDEEVAELWCGDVPVFGTRPGSTELWSGTGRTVPGQPDGETAGPTGLARVEAKVRAMDTVDRQDQERIIRAAMVSTSPEPPHRSAPGGRSRSAATAPEPEQLLSAARSVGDQLVSLAYRHERRTNWIGLELLGERYWRLTPMAADLAGGYTGPALFLAQLAALTGASRYAEAAREALTPVPGLLDTLHGRADELGALGSGAFAGLGGIAYALTEVGTLLGDREVLDQAGPAVRLSCAASAAEDGYGVRGGAAGGLVSLLAVHRATGRPEAWRGAERCAERIAAAPLPDAAGFADGAAGIGWALLRFAGAGGDASHRSTGLAALRRATAGANRATAIGTAPEPAARAATGSAWCDGAAGIALAIADSPDALVDPELSGWLAARSAELAGIGPLADDSLCHGESGLLELLGHRALPAARPAWMRRAGTLLASADRAGPQCGTPGRVPHPGLLTGLSGIGHGLLRAGFPDRIGSALLLRPSGAP</sequence>
<dbReference type="Proteomes" id="UP000001685">
    <property type="component" value="Chromosome"/>
</dbReference>
<dbReference type="Pfam" id="PF13575">
    <property type="entry name" value="DUF4135"/>
    <property type="match status" value="1"/>
</dbReference>
<dbReference type="InterPro" id="IPR012341">
    <property type="entry name" value="6hp_glycosidase-like_sf"/>
</dbReference>
<dbReference type="Pfam" id="PF05147">
    <property type="entry name" value="LANC_like"/>
    <property type="match status" value="1"/>
</dbReference>
<dbReference type="PATRIC" id="fig|455632.4.peg.4918"/>
<proteinExistence type="predicted"/>
<dbReference type="NCBIfam" id="TIGR03897">
    <property type="entry name" value="lanti_2_LanM"/>
    <property type="match status" value="1"/>
</dbReference>